<evidence type="ECO:0000313" key="2">
    <source>
        <dbReference type="Proteomes" id="UP000824150"/>
    </source>
</evidence>
<dbReference type="AlphaFoldDB" id="A0A9E2KL75"/>
<organism evidence="1 2">
    <name type="scientific">Candidatus Anaerobiospirillum merdipullorum</name>
    <dbReference type="NCBI Taxonomy" id="2838450"/>
    <lineage>
        <taxon>Bacteria</taxon>
        <taxon>Pseudomonadati</taxon>
        <taxon>Pseudomonadota</taxon>
        <taxon>Gammaproteobacteria</taxon>
        <taxon>Aeromonadales</taxon>
        <taxon>Succinivibrionaceae</taxon>
        <taxon>Anaerobiospirillum</taxon>
    </lineage>
</organism>
<gene>
    <name evidence="1" type="ORF">IAA31_00380</name>
</gene>
<proteinExistence type="predicted"/>
<name>A0A9E2KL75_9GAMM</name>
<dbReference type="Proteomes" id="UP000824150">
    <property type="component" value="Unassembled WGS sequence"/>
</dbReference>
<sequence>MRKLSGDGEGWNVTLFNLVGLHNCSGATDGLDEGLSHEEIYRVTPSAGVPIS</sequence>
<comment type="caution">
    <text evidence="1">The sequence shown here is derived from an EMBL/GenBank/DDBJ whole genome shotgun (WGS) entry which is preliminary data.</text>
</comment>
<accession>A0A9E2KL75</accession>
<dbReference type="EMBL" id="JAHLFG010000003">
    <property type="protein sequence ID" value="MBU3825939.1"/>
    <property type="molecule type" value="Genomic_DNA"/>
</dbReference>
<evidence type="ECO:0000313" key="1">
    <source>
        <dbReference type="EMBL" id="MBU3825939.1"/>
    </source>
</evidence>
<reference evidence="1" key="1">
    <citation type="journal article" date="2021" name="PeerJ">
        <title>Extensive microbial diversity within the chicken gut microbiome revealed by metagenomics and culture.</title>
        <authorList>
            <person name="Gilroy R."/>
            <person name="Ravi A."/>
            <person name="Getino M."/>
            <person name="Pursley I."/>
            <person name="Horton D.L."/>
            <person name="Alikhan N.F."/>
            <person name="Baker D."/>
            <person name="Gharbi K."/>
            <person name="Hall N."/>
            <person name="Watson M."/>
            <person name="Adriaenssens E.M."/>
            <person name="Foster-Nyarko E."/>
            <person name="Jarju S."/>
            <person name="Secka A."/>
            <person name="Antonio M."/>
            <person name="Oren A."/>
            <person name="Chaudhuri R.R."/>
            <person name="La Ragione R."/>
            <person name="Hildebrand F."/>
            <person name="Pallen M.J."/>
        </authorList>
    </citation>
    <scope>NUCLEOTIDE SEQUENCE</scope>
    <source>
        <strain evidence="1">687</strain>
    </source>
</reference>
<protein>
    <submittedName>
        <fullName evidence="1">Uncharacterized protein</fullName>
    </submittedName>
</protein>
<reference evidence="1" key="2">
    <citation type="submission" date="2021-04" db="EMBL/GenBank/DDBJ databases">
        <authorList>
            <person name="Gilroy R."/>
        </authorList>
    </citation>
    <scope>NUCLEOTIDE SEQUENCE</scope>
    <source>
        <strain evidence="1">687</strain>
    </source>
</reference>